<gene>
    <name evidence="2" type="ORF">LBBP_04174</name>
</gene>
<sequence>MRQFEEVDAFESKNGRISFYSRILIPYIAFGMVKAALKSKIKSEHKKNVSGSEPIETFKLDKTNVTILGTAHISQKSIDEVQKIIRKEKPDMVCVELCNSRMRSLKENEHWKKLDIFKVFKERKMYLLLSSLILSAFQKKLGKGSIRPGDEMRMAIGEGEKIGARIVPIDREISTTLKRAWWNIGIFNRMFLLSALLASLFVKEDVSEEKIEEMKSEDVLKDLFSQLPKRYESIKNVIIDERDSYLAQKIRDASKEGKKIFAVVGAGHLQGIMNHVWEERDISSLDHLPRKTALDRWKGLLIPGIFFGLILTVFYFGGRQQGQELVLRWILVKGGLAALGAIISLAHPLSVILAFLAAPVGNFNPIIKPGWVAALCESWLRKPLVEDFEKIAQDSEHWKGYWKNNVIRIFLVFMLPQIGSSIGTFIVTADLFRVLKGLM</sequence>
<feature type="transmembrane region" description="Helical" evidence="1">
    <location>
        <begin position="406"/>
        <end position="432"/>
    </location>
</feature>
<dbReference type="NCBIfam" id="TIGR00261">
    <property type="entry name" value="traB"/>
    <property type="match status" value="1"/>
</dbReference>
<accession>A0A0S2IXB2</accession>
<dbReference type="AlphaFoldDB" id="A0A0S2IXB2"/>
<dbReference type="InterPro" id="IPR002816">
    <property type="entry name" value="TraB/PrgY/GumN_fam"/>
</dbReference>
<dbReference type="PANTHER" id="PTHR21530">
    <property type="entry name" value="PHEROMONE SHUTDOWN PROTEIN"/>
    <property type="match status" value="1"/>
</dbReference>
<keyword evidence="1" id="KW-0812">Transmembrane</keyword>
<dbReference type="EMBL" id="CP012030">
    <property type="protein sequence ID" value="ALO28303.1"/>
    <property type="molecule type" value="Genomic_DNA"/>
</dbReference>
<evidence type="ECO:0000256" key="1">
    <source>
        <dbReference type="SAM" id="Phobius"/>
    </source>
</evidence>
<dbReference type="PATRIC" id="fig|280505.15.peg.4062"/>
<dbReference type="CDD" id="cd14726">
    <property type="entry name" value="TraB_PrgY-like"/>
    <property type="match status" value="1"/>
</dbReference>
<feature type="transmembrane region" description="Helical" evidence="1">
    <location>
        <begin position="297"/>
        <end position="318"/>
    </location>
</feature>
<evidence type="ECO:0000313" key="2">
    <source>
        <dbReference type="EMBL" id="ALO28303.1"/>
    </source>
</evidence>
<feature type="transmembrane region" description="Helical" evidence="1">
    <location>
        <begin position="19"/>
        <end position="37"/>
    </location>
</feature>
<dbReference type="InterPro" id="IPR005230">
    <property type="entry name" value="TraB_bac"/>
</dbReference>
<reference evidence="2 3" key="1">
    <citation type="journal article" date="2015" name="PLoS Negl. Trop. Dis.">
        <title>Distribution of Plasmids in Distinct Leptospira Pathogenic Species.</title>
        <authorList>
            <person name="Wang Y."/>
            <person name="Zhuang X."/>
            <person name="Zhong Y."/>
            <person name="Zhang C."/>
            <person name="Zhang Y."/>
            <person name="Zeng L."/>
            <person name="Zhu Y."/>
            <person name="He P."/>
            <person name="Dong K."/>
            <person name="Pal U."/>
            <person name="Guo X."/>
            <person name="Qin J."/>
        </authorList>
    </citation>
    <scope>NUCLEOTIDE SEQUENCE [LARGE SCALE GENOMIC DNA]</scope>
    <source>
        <strain evidence="2 3">56604</strain>
    </source>
</reference>
<dbReference type="InterPro" id="IPR046345">
    <property type="entry name" value="TraB_PrgY-like"/>
</dbReference>
<dbReference type="Pfam" id="PF01963">
    <property type="entry name" value="TraB_PrgY_gumN"/>
    <property type="match status" value="1"/>
</dbReference>
<evidence type="ECO:0000313" key="3">
    <source>
        <dbReference type="Proteomes" id="UP000058857"/>
    </source>
</evidence>
<dbReference type="PANTHER" id="PTHR21530:SF7">
    <property type="entry name" value="TRAB DOMAIN-CONTAINING PROTEIN"/>
    <property type="match status" value="1"/>
</dbReference>
<keyword evidence="1" id="KW-1133">Transmembrane helix</keyword>
<name>A0A0S2IXB2_LEPBO</name>
<protein>
    <submittedName>
        <fullName evidence="2">TraB family protein</fullName>
    </submittedName>
</protein>
<proteinExistence type="predicted"/>
<feature type="transmembrane region" description="Helical" evidence="1">
    <location>
        <begin position="330"/>
        <end position="358"/>
    </location>
</feature>
<organism evidence="2">
    <name type="scientific">Leptospira borgpetersenii serovar Ballum</name>
    <dbReference type="NCBI Taxonomy" id="280505"/>
    <lineage>
        <taxon>Bacteria</taxon>
        <taxon>Pseudomonadati</taxon>
        <taxon>Spirochaetota</taxon>
        <taxon>Spirochaetia</taxon>
        <taxon>Leptospirales</taxon>
        <taxon>Leptospiraceae</taxon>
        <taxon>Leptospira</taxon>
    </lineage>
</organism>
<dbReference type="Proteomes" id="UP000058857">
    <property type="component" value="Chromosome 2"/>
</dbReference>
<keyword evidence="1" id="KW-0472">Membrane</keyword>